<dbReference type="RefSeq" id="WP_013268801.1">
    <property type="nucleotide sequence ID" value="NC_014375.1"/>
</dbReference>
<feature type="compositionally biased region" description="Low complexity" evidence="1">
    <location>
        <begin position="1"/>
        <end position="24"/>
    </location>
</feature>
<dbReference type="Proteomes" id="UP000002696">
    <property type="component" value="Chromosome"/>
</dbReference>
<dbReference type="AlphaFoldDB" id="D9QFY4"/>
<proteinExistence type="predicted"/>
<organism evidence="2 3">
    <name type="scientific">Brevundimonas subvibrioides (strain ATCC 15264 / DSM 4735 / LMG 14903 / NBRC 16000 / CB 81)</name>
    <name type="common">Caulobacter subvibrioides</name>
    <dbReference type="NCBI Taxonomy" id="633149"/>
    <lineage>
        <taxon>Bacteria</taxon>
        <taxon>Pseudomonadati</taxon>
        <taxon>Pseudomonadota</taxon>
        <taxon>Alphaproteobacteria</taxon>
        <taxon>Caulobacterales</taxon>
        <taxon>Caulobacteraceae</taxon>
        <taxon>Brevundimonas</taxon>
    </lineage>
</organism>
<keyword evidence="3" id="KW-1185">Reference proteome</keyword>
<dbReference type="STRING" id="633149.Bresu_1386"/>
<accession>D9QFY4</accession>
<dbReference type="InParanoid" id="D9QFY4"/>
<protein>
    <submittedName>
        <fullName evidence="2">Uncharacterized protein</fullName>
    </submittedName>
</protein>
<sequence length="80" mass="8418">MTDAPTTAAAKPVASAASAGAPKPNRARRPKAQKPIWIVRPLTGLERVASTKGRSAIDAGKARAATERDFEIAGVHEDER</sequence>
<reference evidence="3" key="1">
    <citation type="journal article" date="2011" name="J. Bacteriol.">
        <title>Genome sequences of eight morphologically diverse alphaproteobacteria.</title>
        <authorList>
            <consortium name="US DOE Joint Genome Institute"/>
            <person name="Brown P.J."/>
            <person name="Kysela D.T."/>
            <person name="Buechlein A."/>
            <person name="Hemmerich C."/>
            <person name="Brun Y.V."/>
        </authorList>
    </citation>
    <scope>NUCLEOTIDE SEQUENCE [LARGE SCALE GENOMIC DNA]</scope>
    <source>
        <strain evidence="3">ATCC 15264 / DSM 4735 / LMG 14903 / NBRC 16000 / CB 81</strain>
    </source>
</reference>
<evidence type="ECO:0000256" key="1">
    <source>
        <dbReference type="SAM" id="MobiDB-lite"/>
    </source>
</evidence>
<feature type="region of interest" description="Disordered" evidence="1">
    <location>
        <begin position="1"/>
        <end position="35"/>
    </location>
</feature>
<dbReference type="HOGENOM" id="CLU_2582839_0_0_5"/>
<gene>
    <name evidence="2" type="ordered locus">Bresu_1386</name>
</gene>
<name>D9QFY4_BRESC</name>
<dbReference type="EMBL" id="CP002102">
    <property type="protein sequence ID" value="ADL00698.1"/>
    <property type="molecule type" value="Genomic_DNA"/>
</dbReference>
<dbReference type="BioCyc" id="BSUB633149:G1GM8-1378-MONOMER"/>
<evidence type="ECO:0000313" key="2">
    <source>
        <dbReference type="EMBL" id="ADL00698.1"/>
    </source>
</evidence>
<dbReference type="KEGG" id="bsb:Bresu_1386"/>
<evidence type="ECO:0000313" key="3">
    <source>
        <dbReference type="Proteomes" id="UP000002696"/>
    </source>
</evidence>